<name>A0A6H9YKT6_9ACTN</name>
<dbReference type="OrthoDB" id="8402552at2"/>
<sequence length="500" mass="54989">MFRRRRQASPTSIFEHISAHVLAEGPGLREGGESLPDDGPGTMWAPGAQDGVLLYHWGGSAEPHEVERVREALAAAVRGRSAYDALIETVREARVISLVDDLLGWVRESGLDPEATYQLAYRLATRAHDREAVKLGIALLGLYSADHHRDELMTLGRHDEFTIFALVALANREGDVEADLWELARNVTGWGRIHLVERLADTGDPLIRDWILREGFRNDVMDQYLAGVAVAAGDLAGRLADAPDDDLLIAASDLFDVLCDEGGPVEGISGYDEGERAAGLFLGHMATRADDLRHYFAVRSLQTYATEHWPHLADRCAAILQRPLWADLARLGLGSTDEAEFYRASRACRMLGVPTLEAHLSRVRDKPYDLRHWHLCMKEADSGTLGQVLDLATDLLPLNRIATGPAEEDGLGPDFAPHRCLDAFLPKLGEWPGQGWPIVAAGLASPVVRNRNMAIRTLAAWDEAAWPAEARDAVTAALAREPDADVRERLQLLLEGHPIE</sequence>
<comment type="caution">
    <text evidence="1">The sequence shown here is derived from an EMBL/GenBank/DDBJ whole genome shotgun (WGS) entry which is preliminary data.</text>
</comment>
<dbReference type="EMBL" id="WBMT01000033">
    <property type="protein sequence ID" value="KAB2339818.1"/>
    <property type="molecule type" value="Genomic_DNA"/>
</dbReference>
<reference evidence="1 2" key="1">
    <citation type="submission" date="2019-09" db="EMBL/GenBank/DDBJ databases">
        <title>Actinomadura physcomitrii sp. nov., a novel actinomycete isolated from moss [Physcomitrium sphaericum (Ludw) Fuernr].</title>
        <authorList>
            <person name="Zhuang X."/>
            <person name="Liu C."/>
        </authorList>
    </citation>
    <scope>NUCLEOTIDE SEQUENCE [LARGE SCALE GENOMIC DNA]</scope>
    <source>
        <strain evidence="1 2">HMC1</strain>
    </source>
</reference>
<keyword evidence="2" id="KW-1185">Reference proteome</keyword>
<protein>
    <recommendedName>
        <fullName evidence="3">Limonene hydroxylase</fullName>
    </recommendedName>
</protein>
<dbReference type="Proteomes" id="UP000468735">
    <property type="component" value="Unassembled WGS sequence"/>
</dbReference>
<dbReference type="AlphaFoldDB" id="A0A6H9YKT6"/>
<evidence type="ECO:0000313" key="1">
    <source>
        <dbReference type="EMBL" id="KAB2339818.1"/>
    </source>
</evidence>
<dbReference type="RefSeq" id="WP_151570500.1">
    <property type="nucleotide sequence ID" value="NZ_WBMT01000033.1"/>
</dbReference>
<evidence type="ECO:0000313" key="2">
    <source>
        <dbReference type="Proteomes" id="UP000468735"/>
    </source>
</evidence>
<evidence type="ECO:0008006" key="3">
    <source>
        <dbReference type="Google" id="ProtNLM"/>
    </source>
</evidence>
<proteinExistence type="predicted"/>
<accession>A0A6H9YKT6</accession>
<organism evidence="1 2">
    <name type="scientific">Actinomadura rudentiformis</name>
    <dbReference type="NCBI Taxonomy" id="359158"/>
    <lineage>
        <taxon>Bacteria</taxon>
        <taxon>Bacillati</taxon>
        <taxon>Actinomycetota</taxon>
        <taxon>Actinomycetes</taxon>
        <taxon>Streptosporangiales</taxon>
        <taxon>Thermomonosporaceae</taxon>
        <taxon>Actinomadura</taxon>
    </lineage>
</organism>
<gene>
    <name evidence="1" type="ORF">F8566_47000</name>
</gene>